<dbReference type="Pfam" id="PF00215">
    <property type="entry name" value="OMPdecase"/>
    <property type="match status" value="1"/>
</dbReference>
<dbReference type="InterPro" id="IPR011060">
    <property type="entry name" value="RibuloseP-bd_barrel"/>
</dbReference>
<comment type="caution">
    <text evidence="3">The sequence shown here is derived from an EMBL/GenBank/DDBJ whole genome shotgun (WGS) entry which is preliminary data.</text>
</comment>
<accession>A0ABP5LZE6</accession>
<dbReference type="InterPro" id="IPR001754">
    <property type="entry name" value="OMPdeCOase_dom"/>
</dbReference>
<protein>
    <submittedName>
        <fullName evidence="3">3-hexulose-6-phosphate synthase</fullName>
    </submittedName>
</protein>
<evidence type="ECO:0000313" key="4">
    <source>
        <dbReference type="Proteomes" id="UP001501020"/>
    </source>
</evidence>
<evidence type="ECO:0000313" key="3">
    <source>
        <dbReference type="EMBL" id="GAA2157128.1"/>
    </source>
</evidence>
<reference evidence="4" key="1">
    <citation type="journal article" date="2019" name="Int. J. Syst. Evol. Microbiol.">
        <title>The Global Catalogue of Microorganisms (GCM) 10K type strain sequencing project: providing services to taxonomists for standard genome sequencing and annotation.</title>
        <authorList>
            <consortium name="The Broad Institute Genomics Platform"/>
            <consortium name="The Broad Institute Genome Sequencing Center for Infectious Disease"/>
            <person name="Wu L."/>
            <person name="Ma J."/>
        </authorList>
    </citation>
    <scope>NUCLEOTIDE SEQUENCE [LARGE SCALE GENOMIC DNA]</scope>
    <source>
        <strain evidence="4">JCM 13850</strain>
    </source>
</reference>
<dbReference type="SUPFAM" id="SSF51366">
    <property type="entry name" value="Ribulose-phoshate binding barrel"/>
    <property type="match status" value="1"/>
</dbReference>
<dbReference type="Gene3D" id="3.20.20.70">
    <property type="entry name" value="Aldolase class I"/>
    <property type="match status" value="1"/>
</dbReference>
<name>A0ABP5LZE6_9ACTN</name>
<evidence type="ECO:0000259" key="2">
    <source>
        <dbReference type="SMART" id="SM00934"/>
    </source>
</evidence>
<dbReference type="EMBL" id="BAAAMR010000075">
    <property type="protein sequence ID" value="GAA2157128.1"/>
    <property type="molecule type" value="Genomic_DNA"/>
</dbReference>
<dbReference type="PANTHER" id="PTHR35039">
    <property type="entry name" value="3-KETO-L-GULONATE-6-PHOSPHATE DECARBOXYLASE SGBH-RELATED"/>
    <property type="match status" value="1"/>
</dbReference>
<feature type="domain" description="Orotidine 5'-phosphate decarboxylase" evidence="2">
    <location>
        <begin position="5"/>
        <end position="210"/>
    </location>
</feature>
<proteinExistence type="predicted"/>
<organism evidence="3 4">
    <name type="scientific">Actinomadura napierensis</name>
    <dbReference type="NCBI Taxonomy" id="267854"/>
    <lineage>
        <taxon>Bacteria</taxon>
        <taxon>Bacillati</taxon>
        <taxon>Actinomycetota</taxon>
        <taxon>Actinomycetes</taxon>
        <taxon>Streptosporangiales</taxon>
        <taxon>Thermomonosporaceae</taxon>
        <taxon>Actinomadura</taxon>
    </lineage>
</organism>
<dbReference type="Proteomes" id="UP001501020">
    <property type="component" value="Unassembled WGS sequence"/>
</dbReference>
<keyword evidence="1" id="KW-0456">Lyase</keyword>
<dbReference type="SMART" id="SM00934">
    <property type="entry name" value="OMPdecase"/>
    <property type="match status" value="1"/>
</dbReference>
<sequence length="220" mass="23760">MDRIRFQLALDLTDFEKAAEVSTLVEPLVDVFELGTPLLRRYGVNAIRMFRERFPLTCLVADWKTMDCGQAEAVMAFDAGADGVIVQAAAPRPTIEAACNEALSRGKFVMADSLGIYEVGDLLSRVRGASLSHVVLHLGKDEQGIGGDISAKHARRVAEALAASHIKLALAGGLTAQSIESFQALENLDVAVIGEAVIRSSRPLEVATEIRRACLREKVM</sequence>
<dbReference type="RefSeq" id="WP_344276467.1">
    <property type="nucleotide sequence ID" value="NZ_BAAAMR010000075.1"/>
</dbReference>
<gene>
    <name evidence="3" type="primary">hxlA</name>
    <name evidence="3" type="ORF">GCM10009727_66740</name>
</gene>
<dbReference type="PANTHER" id="PTHR35039:SF3">
    <property type="entry name" value="3-KETO-L-GULONATE-6-PHOSPHATE DECARBOXYLASE SGBH-RELATED"/>
    <property type="match status" value="1"/>
</dbReference>
<dbReference type="InterPro" id="IPR013785">
    <property type="entry name" value="Aldolase_TIM"/>
</dbReference>
<evidence type="ECO:0000256" key="1">
    <source>
        <dbReference type="ARBA" id="ARBA00023239"/>
    </source>
</evidence>
<keyword evidence="4" id="KW-1185">Reference proteome</keyword>